<feature type="domain" description="Coenzyme F420 hydrogenase/dehydrogenase beta subunit N-terminal" evidence="2">
    <location>
        <begin position="157"/>
        <end position="232"/>
    </location>
</feature>
<sequence length="506" mass="55805">MPPRTCARWNRWRRRRRRRRRTRRSASNGSGDWGPGRARARDVTTRRRMFAVADARTAGATTSTTSSSVGASRRRRSSTIARATVDAKPIAPGSAYPAKEHCSRCGLCDTKHVAHVKDACAFLGESAARFTASEITTHGRARALDGDEARLGVVDDVFYATMNAPVPGAQWTGIVTSVAREMLRSGKVDGVICVGSAADDSRAPEPVLATTDEEILATRGVKPSLSPNLKVLAEVEARGIRKLLFIGVGCSVSALRAVEPYLGLEKLYVVGTNCTDNGPREGFNKFVNAASEDPDTVMHYEFMQDYQVHLKHTDGSYEKVPYFCLPANDLVDVIAPSCYSCFDYVNGLADLVVGYMGVPYMDKPMDKHPQYVTVRNARGQEMVDMISDKLTRTPSTSSGDHRQFVMQTVIADDEAKLGRGPEKPAPRFVGKAIAWILTKIGPKGKSFGFYSLDYHVIRNYIYVNRVWGSKRASEHVPEYAKQIVKEYDVDGAVSARLKLRLPNKSR</sequence>
<feature type="region of interest" description="Disordered" evidence="1">
    <location>
        <begin position="1"/>
        <end position="79"/>
    </location>
</feature>
<gene>
    <name evidence="4" type="ORF">OMED0929_LOCUS4910</name>
</gene>
<evidence type="ECO:0000259" key="2">
    <source>
        <dbReference type="Pfam" id="PF04422"/>
    </source>
</evidence>
<feature type="compositionally biased region" description="Basic residues" evidence="1">
    <location>
        <begin position="10"/>
        <end position="24"/>
    </location>
</feature>
<name>A0A6U0AK57_9CHLO</name>
<dbReference type="EMBL" id="HBEW01005823">
    <property type="protein sequence ID" value="CAD8584431.1"/>
    <property type="molecule type" value="Transcribed_RNA"/>
</dbReference>
<evidence type="ECO:0000313" key="4">
    <source>
        <dbReference type="EMBL" id="CAD8584431.1"/>
    </source>
</evidence>
<dbReference type="GO" id="GO:0009507">
    <property type="term" value="C:chloroplast"/>
    <property type="evidence" value="ECO:0007669"/>
    <property type="project" value="TreeGrafter"/>
</dbReference>
<proteinExistence type="predicted"/>
<dbReference type="PANTHER" id="PTHR31332">
    <property type="entry name" value="7-HYDROXYMETHYL CHLOROPHYLL A REDUCTASE, CHLOROPLASTIC"/>
    <property type="match status" value="1"/>
</dbReference>
<dbReference type="GO" id="GO:0033354">
    <property type="term" value="P:chlorophyll cycle"/>
    <property type="evidence" value="ECO:0007669"/>
    <property type="project" value="TreeGrafter"/>
</dbReference>
<evidence type="ECO:0000256" key="1">
    <source>
        <dbReference type="SAM" id="MobiDB-lite"/>
    </source>
</evidence>
<organism evidence="4">
    <name type="scientific">Ostreococcus mediterraneus</name>
    <dbReference type="NCBI Taxonomy" id="1486918"/>
    <lineage>
        <taxon>Eukaryota</taxon>
        <taxon>Viridiplantae</taxon>
        <taxon>Chlorophyta</taxon>
        <taxon>Mamiellophyceae</taxon>
        <taxon>Mamiellales</taxon>
        <taxon>Bathycoccaceae</taxon>
        <taxon>Ostreococcus</taxon>
    </lineage>
</organism>
<dbReference type="Pfam" id="PF04432">
    <property type="entry name" value="FrhB_FdhB_C"/>
    <property type="match status" value="1"/>
</dbReference>
<dbReference type="PANTHER" id="PTHR31332:SF0">
    <property type="entry name" value="7-HYDROXYMETHYL CHLOROPHYLL A REDUCTASE, CHLOROPLASTIC"/>
    <property type="match status" value="1"/>
</dbReference>
<protein>
    <recommendedName>
        <fullName evidence="5">Coenzyme F420 hydrogenase/dehydrogenase beta subunit C-terminal domain-containing protein</fullName>
    </recommendedName>
</protein>
<reference evidence="4" key="1">
    <citation type="submission" date="2021-01" db="EMBL/GenBank/DDBJ databases">
        <authorList>
            <person name="Corre E."/>
            <person name="Pelletier E."/>
            <person name="Niang G."/>
            <person name="Scheremetjew M."/>
            <person name="Finn R."/>
            <person name="Kale V."/>
            <person name="Holt S."/>
            <person name="Cochrane G."/>
            <person name="Meng A."/>
            <person name="Brown T."/>
            <person name="Cohen L."/>
        </authorList>
    </citation>
    <scope>NUCLEOTIDE SEQUENCE</scope>
    <source>
        <strain evidence="4">Clade-D-RCC2572</strain>
    </source>
</reference>
<dbReference type="InterPro" id="IPR045220">
    <property type="entry name" value="FRHB/FDHB/HCAR-like"/>
</dbReference>
<evidence type="ECO:0000259" key="3">
    <source>
        <dbReference type="Pfam" id="PF04432"/>
    </source>
</evidence>
<dbReference type="AlphaFoldDB" id="A0A6U0AK57"/>
<dbReference type="InterPro" id="IPR007525">
    <property type="entry name" value="FrhB_FdhB_C"/>
</dbReference>
<dbReference type="Pfam" id="PF04422">
    <property type="entry name" value="FrhB_FdhB_N"/>
    <property type="match status" value="1"/>
</dbReference>
<accession>A0A6U0AK57</accession>
<dbReference type="GO" id="GO:0090415">
    <property type="term" value="F:7-hydroxymethyl chlorophyll a reductase activity"/>
    <property type="evidence" value="ECO:0007669"/>
    <property type="project" value="TreeGrafter"/>
</dbReference>
<evidence type="ECO:0008006" key="5">
    <source>
        <dbReference type="Google" id="ProtNLM"/>
    </source>
</evidence>
<feature type="compositionally biased region" description="Low complexity" evidence="1">
    <location>
        <begin position="55"/>
        <end position="71"/>
    </location>
</feature>
<feature type="domain" description="Coenzyme F420 hydrogenase/dehydrogenase beta subunit C-terminal" evidence="3">
    <location>
        <begin position="241"/>
        <end position="389"/>
    </location>
</feature>
<dbReference type="InterPro" id="IPR007516">
    <property type="entry name" value="Co_F420_Hydgase/DH_bsu_N"/>
</dbReference>